<dbReference type="AlphaFoldDB" id="A0AAV5VGC7"/>
<protein>
    <submittedName>
        <fullName evidence="1">Uncharacterized protein</fullName>
    </submittedName>
</protein>
<organism evidence="1 2">
    <name type="scientific">Pristionchus fissidentatus</name>
    <dbReference type="NCBI Taxonomy" id="1538716"/>
    <lineage>
        <taxon>Eukaryota</taxon>
        <taxon>Metazoa</taxon>
        <taxon>Ecdysozoa</taxon>
        <taxon>Nematoda</taxon>
        <taxon>Chromadorea</taxon>
        <taxon>Rhabditida</taxon>
        <taxon>Rhabditina</taxon>
        <taxon>Diplogasteromorpha</taxon>
        <taxon>Diplogasteroidea</taxon>
        <taxon>Neodiplogasteridae</taxon>
        <taxon>Pristionchus</taxon>
    </lineage>
</organism>
<evidence type="ECO:0000313" key="1">
    <source>
        <dbReference type="EMBL" id="GMT16929.1"/>
    </source>
</evidence>
<sequence length="125" mass="15001">STVVLYWGGVGVMCVSGWWEGRRASHHTTSRQHFISVQPWSSRTSSTFGRRSASWLGNWWARRRQERVPERVPERVQGRGLQPVPWPRTSAIRVRRPCRHRRCSCRRPRRRRERRRTCRPLRSDD</sequence>
<comment type="caution">
    <text evidence="1">The sequence shown here is derived from an EMBL/GenBank/DDBJ whole genome shotgun (WGS) entry which is preliminary data.</text>
</comment>
<reference evidence="1" key="1">
    <citation type="submission" date="2023-10" db="EMBL/GenBank/DDBJ databases">
        <title>Genome assembly of Pristionchus species.</title>
        <authorList>
            <person name="Yoshida K."/>
            <person name="Sommer R.J."/>
        </authorList>
    </citation>
    <scope>NUCLEOTIDE SEQUENCE</scope>
    <source>
        <strain evidence="1">RS5133</strain>
    </source>
</reference>
<dbReference type="EMBL" id="BTSY01000002">
    <property type="protein sequence ID" value="GMT16929.1"/>
    <property type="molecule type" value="Genomic_DNA"/>
</dbReference>
<evidence type="ECO:0000313" key="2">
    <source>
        <dbReference type="Proteomes" id="UP001432322"/>
    </source>
</evidence>
<name>A0AAV5VGC7_9BILA</name>
<gene>
    <name evidence="1" type="ORF">PFISCL1PPCAC_8226</name>
</gene>
<accession>A0AAV5VGC7</accession>
<proteinExistence type="predicted"/>
<dbReference type="Proteomes" id="UP001432322">
    <property type="component" value="Unassembled WGS sequence"/>
</dbReference>
<feature type="non-terminal residue" evidence="1">
    <location>
        <position position="1"/>
    </location>
</feature>
<keyword evidence="2" id="KW-1185">Reference proteome</keyword>